<feature type="non-terminal residue" evidence="2">
    <location>
        <position position="25"/>
    </location>
</feature>
<dbReference type="EMBL" id="UINC01025335">
    <property type="protein sequence ID" value="SVB00724.1"/>
    <property type="molecule type" value="Genomic_DNA"/>
</dbReference>
<accession>A0A382AH81</accession>
<gene>
    <name evidence="2" type="ORF">METZ01_LOCUS153578</name>
</gene>
<evidence type="ECO:0000256" key="1">
    <source>
        <dbReference type="SAM" id="MobiDB-lite"/>
    </source>
</evidence>
<feature type="non-terminal residue" evidence="2">
    <location>
        <position position="1"/>
    </location>
</feature>
<reference evidence="2" key="1">
    <citation type="submission" date="2018-05" db="EMBL/GenBank/DDBJ databases">
        <authorList>
            <person name="Lanie J.A."/>
            <person name="Ng W.-L."/>
            <person name="Kazmierczak K.M."/>
            <person name="Andrzejewski T.M."/>
            <person name="Davidsen T.M."/>
            <person name="Wayne K.J."/>
            <person name="Tettelin H."/>
            <person name="Glass J.I."/>
            <person name="Rusch D."/>
            <person name="Podicherti R."/>
            <person name="Tsui H.-C.T."/>
            <person name="Winkler M.E."/>
        </authorList>
    </citation>
    <scope>NUCLEOTIDE SEQUENCE</scope>
</reference>
<proteinExistence type="predicted"/>
<feature type="region of interest" description="Disordered" evidence="1">
    <location>
        <begin position="1"/>
        <end position="25"/>
    </location>
</feature>
<protein>
    <submittedName>
        <fullName evidence="2">Uncharacterized protein</fullName>
    </submittedName>
</protein>
<name>A0A382AH81_9ZZZZ</name>
<organism evidence="2">
    <name type="scientific">marine metagenome</name>
    <dbReference type="NCBI Taxonomy" id="408172"/>
    <lineage>
        <taxon>unclassified sequences</taxon>
        <taxon>metagenomes</taxon>
        <taxon>ecological metagenomes</taxon>
    </lineage>
</organism>
<dbReference type="AlphaFoldDB" id="A0A382AH81"/>
<sequence>RQGLFSDLKNKNGVGPTQRWCQSRL</sequence>
<evidence type="ECO:0000313" key="2">
    <source>
        <dbReference type="EMBL" id="SVB00724.1"/>
    </source>
</evidence>